<reference evidence="9" key="2">
    <citation type="submission" date="2017-10" db="EMBL/GenBank/DDBJ databases">
        <title>Ladona fulva Genome sequencing and assembly.</title>
        <authorList>
            <person name="Murali S."/>
            <person name="Richards S."/>
            <person name="Bandaranaike D."/>
            <person name="Bellair M."/>
            <person name="Blankenburg K."/>
            <person name="Chao H."/>
            <person name="Dinh H."/>
            <person name="Doddapaneni H."/>
            <person name="Dugan-Rocha S."/>
            <person name="Elkadiri S."/>
            <person name="Gnanaolivu R."/>
            <person name="Hernandez B."/>
            <person name="Skinner E."/>
            <person name="Javaid M."/>
            <person name="Lee S."/>
            <person name="Li M."/>
            <person name="Ming W."/>
            <person name="Munidasa M."/>
            <person name="Muniz J."/>
            <person name="Nguyen L."/>
            <person name="Hughes D."/>
            <person name="Osuji N."/>
            <person name="Pu L.-L."/>
            <person name="Puazo M."/>
            <person name="Qu C."/>
            <person name="Quiroz J."/>
            <person name="Raj R."/>
            <person name="Weissenberger G."/>
            <person name="Xin Y."/>
            <person name="Zou X."/>
            <person name="Han Y."/>
            <person name="Worley K."/>
            <person name="Muzny D."/>
            <person name="Gibbs R."/>
        </authorList>
    </citation>
    <scope>NUCLEOTIDE SEQUENCE</scope>
    <source>
        <strain evidence="9">Sampled in the wild</strain>
    </source>
</reference>
<evidence type="ECO:0000256" key="6">
    <source>
        <dbReference type="ARBA" id="ARBA00023136"/>
    </source>
</evidence>
<evidence type="ECO:0000256" key="2">
    <source>
        <dbReference type="ARBA" id="ARBA00022448"/>
    </source>
</evidence>
<evidence type="ECO:0000256" key="5">
    <source>
        <dbReference type="ARBA" id="ARBA00022989"/>
    </source>
</evidence>
<dbReference type="OrthoDB" id="513400at2759"/>
<evidence type="ECO:0000259" key="8">
    <source>
        <dbReference type="Pfam" id="PF01490"/>
    </source>
</evidence>
<dbReference type="PANTHER" id="PTHR22950">
    <property type="entry name" value="AMINO ACID TRANSPORTER"/>
    <property type="match status" value="1"/>
</dbReference>
<dbReference type="GO" id="GO:0016020">
    <property type="term" value="C:membrane"/>
    <property type="evidence" value="ECO:0007669"/>
    <property type="project" value="UniProtKB-SubCell"/>
</dbReference>
<feature type="transmembrane region" description="Helical" evidence="7">
    <location>
        <begin position="252"/>
        <end position="272"/>
    </location>
</feature>
<evidence type="ECO:0000256" key="4">
    <source>
        <dbReference type="ARBA" id="ARBA00022970"/>
    </source>
</evidence>
<keyword evidence="3 7" id="KW-0812">Transmembrane</keyword>
<evidence type="ECO:0000313" key="9">
    <source>
        <dbReference type="EMBL" id="KAG8227486.1"/>
    </source>
</evidence>
<proteinExistence type="predicted"/>
<feature type="transmembrane region" description="Helical" evidence="7">
    <location>
        <begin position="171"/>
        <end position="191"/>
    </location>
</feature>
<dbReference type="GO" id="GO:0015179">
    <property type="term" value="F:L-amino acid transmembrane transporter activity"/>
    <property type="evidence" value="ECO:0007669"/>
    <property type="project" value="TreeGrafter"/>
</dbReference>
<organism evidence="9 10">
    <name type="scientific">Ladona fulva</name>
    <name type="common">Scarce chaser dragonfly</name>
    <name type="synonym">Libellula fulva</name>
    <dbReference type="NCBI Taxonomy" id="123851"/>
    <lineage>
        <taxon>Eukaryota</taxon>
        <taxon>Metazoa</taxon>
        <taxon>Ecdysozoa</taxon>
        <taxon>Arthropoda</taxon>
        <taxon>Hexapoda</taxon>
        <taxon>Insecta</taxon>
        <taxon>Pterygota</taxon>
        <taxon>Palaeoptera</taxon>
        <taxon>Odonata</taxon>
        <taxon>Epiprocta</taxon>
        <taxon>Anisoptera</taxon>
        <taxon>Libelluloidea</taxon>
        <taxon>Libellulidae</taxon>
        <taxon>Ladona</taxon>
    </lineage>
</organism>
<feature type="transmembrane region" description="Helical" evidence="7">
    <location>
        <begin position="403"/>
        <end position="425"/>
    </location>
</feature>
<feature type="transmembrane region" description="Helical" evidence="7">
    <location>
        <begin position="379"/>
        <end position="397"/>
    </location>
</feature>
<feature type="transmembrane region" description="Helical" evidence="7">
    <location>
        <begin position="306"/>
        <end position="326"/>
    </location>
</feature>
<accession>A0A8K0K484</accession>
<dbReference type="Proteomes" id="UP000792457">
    <property type="component" value="Unassembled WGS sequence"/>
</dbReference>
<keyword evidence="10" id="KW-1185">Reference proteome</keyword>
<gene>
    <name evidence="9" type="ORF">J437_LFUL002375</name>
</gene>
<keyword evidence="5 7" id="KW-1133">Transmembrane helix</keyword>
<comment type="caution">
    <text evidence="9">The sequence shown here is derived from an EMBL/GenBank/DDBJ whole genome shotgun (WGS) entry which is preliminary data.</text>
</comment>
<reference evidence="9" key="1">
    <citation type="submission" date="2013-04" db="EMBL/GenBank/DDBJ databases">
        <authorList>
            <person name="Qu J."/>
            <person name="Murali S.C."/>
            <person name="Bandaranaike D."/>
            <person name="Bellair M."/>
            <person name="Blankenburg K."/>
            <person name="Chao H."/>
            <person name="Dinh H."/>
            <person name="Doddapaneni H."/>
            <person name="Downs B."/>
            <person name="Dugan-Rocha S."/>
            <person name="Elkadiri S."/>
            <person name="Gnanaolivu R.D."/>
            <person name="Hernandez B."/>
            <person name="Javaid M."/>
            <person name="Jayaseelan J.C."/>
            <person name="Lee S."/>
            <person name="Li M."/>
            <person name="Ming W."/>
            <person name="Munidasa M."/>
            <person name="Muniz J."/>
            <person name="Nguyen L."/>
            <person name="Ongeri F."/>
            <person name="Osuji N."/>
            <person name="Pu L.-L."/>
            <person name="Puazo M."/>
            <person name="Qu C."/>
            <person name="Quiroz J."/>
            <person name="Raj R."/>
            <person name="Weissenberger G."/>
            <person name="Xin Y."/>
            <person name="Zou X."/>
            <person name="Han Y."/>
            <person name="Richards S."/>
            <person name="Worley K."/>
            <person name="Muzny D."/>
            <person name="Gibbs R."/>
        </authorList>
    </citation>
    <scope>NUCLEOTIDE SEQUENCE</scope>
    <source>
        <strain evidence="9">Sampled in the wild</strain>
    </source>
</reference>
<feature type="domain" description="Amino acid transporter transmembrane" evidence="8">
    <location>
        <begin position="6"/>
        <end position="427"/>
    </location>
</feature>
<dbReference type="AlphaFoldDB" id="A0A8K0K484"/>
<evidence type="ECO:0000256" key="7">
    <source>
        <dbReference type="SAM" id="Phobius"/>
    </source>
</evidence>
<dbReference type="Pfam" id="PF01490">
    <property type="entry name" value="Aa_trans"/>
    <property type="match status" value="1"/>
</dbReference>
<name>A0A8K0K484_LADFU</name>
<keyword evidence="2" id="KW-0813">Transport</keyword>
<evidence type="ECO:0000313" key="10">
    <source>
        <dbReference type="Proteomes" id="UP000792457"/>
    </source>
</evidence>
<sequence>MGLGQIMTLANSIIGVSVLAMPFCFKQCGIILSILVLFLSSIMTRLACHFLLKAAVLARRRNYEFLGELFTKCIVRNYPLLQNKVIYLILVYFSAFHAFGPKGKLMVELCIIGFLFGTCIAFFVVMGDLGPAIISEMLDVNKSPSIRSSVLIGLALLVVLPLGLLRNVDSLSSLCTATILFYFFLVLKIMSEATTHLLAGDWLQYVHLWRPAGILQCIPIFAMALSCQTQVFEIYESLPDPSLPKMNEVVRAAVNICTGVYVCMGFFGYVAVCGPSTSILGEKSLPPPPLTGNILMSFPSSFSMQAIKLFFVASIACSFPLVIFPCRASLHSLLYRRVPHHESGVSGSGAGGGSASTVSLLPPGSSGTQALERIPERRFRLLTILLVAGSLAIAFALPDIELVLGLVGSSIGTITCLLLPALCFLKVAPSHPYHHSRYGGGKGVTAERLLAQVCLPFFYYK</sequence>
<feature type="transmembrane region" description="Helical" evidence="7">
    <location>
        <begin position="107"/>
        <end position="126"/>
    </location>
</feature>
<dbReference type="PANTHER" id="PTHR22950:SF646">
    <property type="entry name" value="SODIUM-COUPLED NEUTRAL AMINO ACID TRANSPORTER 10-RELATED"/>
    <property type="match status" value="1"/>
</dbReference>
<comment type="subcellular location">
    <subcellularLocation>
        <location evidence="1">Membrane</location>
        <topology evidence="1">Multi-pass membrane protein</topology>
    </subcellularLocation>
</comment>
<keyword evidence="4" id="KW-0029">Amino-acid transport</keyword>
<feature type="transmembrane region" description="Helical" evidence="7">
    <location>
        <begin position="32"/>
        <end position="52"/>
    </location>
</feature>
<dbReference type="EMBL" id="KZ308325">
    <property type="protein sequence ID" value="KAG8227486.1"/>
    <property type="molecule type" value="Genomic_DNA"/>
</dbReference>
<protein>
    <recommendedName>
        <fullName evidence="8">Amino acid transporter transmembrane domain-containing protein</fullName>
    </recommendedName>
</protein>
<keyword evidence="6 7" id="KW-0472">Membrane</keyword>
<feature type="transmembrane region" description="Helical" evidence="7">
    <location>
        <begin position="6"/>
        <end position="25"/>
    </location>
</feature>
<evidence type="ECO:0000256" key="1">
    <source>
        <dbReference type="ARBA" id="ARBA00004141"/>
    </source>
</evidence>
<feature type="transmembrane region" description="Helical" evidence="7">
    <location>
        <begin position="146"/>
        <end position="164"/>
    </location>
</feature>
<evidence type="ECO:0000256" key="3">
    <source>
        <dbReference type="ARBA" id="ARBA00022692"/>
    </source>
</evidence>
<dbReference type="InterPro" id="IPR013057">
    <property type="entry name" value="AA_transpt_TM"/>
</dbReference>